<dbReference type="Proteomes" id="UP000182814">
    <property type="component" value="Chromosome I"/>
</dbReference>
<evidence type="ECO:0000256" key="1">
    <source>
        <dbReference type="HAMAP-Rule" id="MF_02216"/>
    </source>
</evidence>
<gene>
    <name evidence="1" type="primary">ubiK</name>
    <name evidence="2" type="ORF">F7R14_14965</name>
    <name evidence="3" type="ORF">SAMN04490191_1278</name>
</gene>
<proteinExistence type="inferred from homology"/>
<dbReference type="Pfam" id="PF04380">
    <property type="entry name" value="BMFP"/>
    <property type="match status" value="1"/>
</dbReference>
<protein>
    <recommendedName>
        <fullName evidence="1">Ubiquinone biosynthesis accessory factor UbiK</fullName>
    </recommendedName>
</protein>
<comment type="similarity">
    <text evidence="1">Belongs to the UbiK family.</text>
</comment>
<dbReference type="EMBL" id="VZPO01000005">
    <property type="protein sequence ID" value="KAB0504357.1"/>
    <property type="molecule type" value="Genomic_DNA"/>
</dbReference>
<dbReference type="AlphaFoldDB" id="A0A0J6H1D2"/>
<keyword evidence="1" id="KW-0963">Cytoplasm</keyword>
<dbReference type="PATRIC" id="fig|163011.3.peg.4887"/>
<dbReference type="GO" id="GO:0006744">
    <property type="term" value="P:ubiquinone biosynthetic process"/>
    <property type="evidence" value="ECO:0007669"/>
    <property type="project" value="UniProtKB-UniRule"/>
</dbReference>
<name>A0A0J6H1D2_9PSED</name>
<dbReference type="UniPathway" id="UPA00232"/>
<dbReference type="InterPro" id="IPR007475">
    <property type="entry name" value="UbiK"/>
</dbReference>
<evidence type="ECO:0000313" key="2">
    <source>
        <dbReference type="EMBL" id="KAB0504357.1"/>
    </source>
</evidence>
<evidence type="ECO:0000313" key="4">
    <source>
        <dbReference type="Proteomes" id="UP000182814"/>
    </source>
</evidence>
<keyword evidence="4" id="KW-1185">Reference proteome</keyword>
<comment type="subcellular location">
    <subcellularLocation>
        <location evidence="1">Cytoplasm</location>
    </subcellularLocation>
</comment>
<dbReference type="HAMAP" id="MF_02216">
    <property type="entry name" value="UbiK"/>
    <property type="match status" value="1"/>
</dbReference>
<organism evidence="3 4">
    <name type="scientific">Pseudomonas lini</name>
    <dbReference type="NCBI Taxonomy" id="163011"/>
    <lineage>
        <taxon>Bacteria</taxon>
        <taxon>Pseudomonadati</taxon>
        <taxon>Pseudomonadota</taxon>
        <taxon>Gammaproteobacteria</taxon>
        <taxon>Pseudomonadales</taxon>
        <taxon>Pseudomonadaceae</taxon>
        <taxon>Pseudomonas</taxon>
    </lineage>
</organism>
<dbReference type="PANTHER" id="PTHR38040">
    <property type="entry name" value="UBIQUINONE BIOSYNTHESIS ACCESSORY FACTOR UBIK"/>
    <property type="match status" value="1"/>
</dbReference>
<keyword evidence="1" id="KW-0831">Ubiquinone biosynthesis</keyword>
<comment type="function">
    <text evidence="1">Required for efficient ubiquinone (coenzyme Q) biosynthesis. UbiK is probably an accessory factor of Ubi enzymes and facilitates ubiquinone biosynthesis by acting as an assembly factor, a targeting factor, or both.</text>
</comment>
<reference evidence="3" key="2">
    <citation type="submission" date="2016-10" db="EMBL/GenBank/DDBJ databases">
        <authorList>
            <person name="de Groot N.N."/>
        </authorList>
    </citation>
    <scope>NUCLEOTIDE SEQUENCE [LARGE SCALE GENOMIC DNA]</scope>
    <source>
        <strain evidence="3">BS3782</strain>
    </source>
</reference>
<reference evidence="2 5" key="3">
    <citation type="submission" date="2019-09" db="EMBL/GenBank/DDBJ databases">
        <title>Draft genome sequences of 48 bacterial type strains from the CCUG.</title>
        <authorList>
            <person name="Tunovic T."/>
            <person name="Pineiro-Iglesias B."/>
            <person name="Unosson C."/>
            <person name="Inganas E."/>
            <person name="Ohlen M."/>
            <person name="Cardew S."/>
            <person name="Jensie-Markopoulos S."/>
            <person name="Salva-Serra F."/>
            <person name="Jaen-Luchoro D."/>
            <person name="Karlsson R."/>
            <person name="Svensson-Stadler L."/>
            <person name="Chun J."/>
            <person name="Moore E."/>
        </authorList>
    </citation>
    <scope>NUCLEOTIDE SEQUENCE [LARGE SCALE GENOMIC DNA]</scope>
    <source>
        <strain evidence="2 5">CCUG 51522</strain>
    </source>
</reference>
<dbReference type="RefSeq" id="WP_007894783.1">
    <property type="nucleotide sequence ID" value="NZ_JABTYG010000002.1"/>
</dbReference>
<sequence length="88" mass="9624">MLAPKDFLDALSGTASRLFSGDTPLPKSEIESQFKALLQSGFSKLDLVSREEFDSQMVVLARTRARLESLEAKVAELEAKLNPPADAE</sequence>
<dbReference type="GO" id="GO:0005829">
    <property type="term" value="C:cytosol"/>
    <property type="evidence" value="ECO:0007669"/>
    <property type="project" value="TreeGrafter"/>
</dbReference>
<reference evidence="4" key="1">
    <citation type="submission" date="2016-10" db="EMBL/GenBank/DDBJ databases">
        <authorList>
            <person name="Varghese N."/>
            <person name="Submissions S."/>
        </authorList>
    </citation>
    <scope>NUCLEOTIDE SEQUENCE [LARGE SCALE GENOMIC DNA]</scope>
    <source>
        <strain evidence="4">BS3782</strain>
    </source>
</reference>
<dbReference type="EMBL" id="LT629746">
    <property type="protein sequence ID" value="SDS35846.1"/>
    <property type="molecule type" value="Genomic_DNA"/>
</dbReference>
<evidence type="ECO:0000313" key="3">
    <source>
        <dbReference type="EMBL" id="SDS35846.1"/>
    </source>
</evidence>
<comment type="pathway">
    <text evidence="1">Cofactor biosynthesis; ubiquinone biosynthesis.</text>
</comment>
<evidence type="ECO:0000313" key="5">
    <source>
        <dbReference type="Proteomes" id="UP000434925"/>
    </source>
</evidence>
<dbReference type="Proteomes" id="UP000434925">
    <property type="component" value="Unassembled WGS sequence"/>
</dbReference>
<dbReference type="PANTHER" id="PTHR38040:SF1">
    <property type="entry name" value="UBIQUINONE BIOSYNTHESIS ACCESSORY FACTOR UBIK"/>
    <property type="match status" value="1"/>
</dbReference>
<accession>A0A0J6H1D2</accession>